<accession>A0A4C1VJK5</accession>
<sequence length="122" mass="13633">MDFSISRNRVTNDIQTDLSHRVEQIVVSAVRALRPRTRPPAFCVKSQTQQKVNELCPSERAPDLKQSRGGTEQRHVKSLVLEDVVAPLTAGIGGARAVSNGEGEEPMPYGRTERSWERIPQR</sequence>
<feature type="compositionally biased region" description="Basic and acidic residues" evidence="1">
    <location>
        <begin position="111"/>
        <end position="122"/>
    </location>
</feature>
<evidence type="ECO:0000256" key="1">
    <source>
        <dbReference type="SAM" id="MobiDB-lite"/>
    </source>
</evidence>
<evidence type="ECO:0000313" key="3">
    <source>
        <dbReference type="Proteomes" id="UP000299102"/>
    </source>
</evidence>
<evidence type="ECO:0000313" key="2">
    <source>
        <dbReference type="EMBL" id="GBP38572.1"/>
    </source>
</evidence>
<gene>
    <name evidence="2" type="ORF">EVAR_96174_1</name>
</gene>
<organism evidence="2 3">
    <name type="scientific">Eumeta variegata</name>
    <name type="common">Bagworm moth</name>
    <name type="synonym">Eumeta japonica</name>
    <dbReference type="NCBI Taxonomy" id="151549"/>
    <lineage>
        <taxon>Eukaryota</taxon>
        <taxon>Metazoa</taxon>
        <taxon>Ecdysozoa</taxon>
        <taxon>Arthropoda</taxon>
        <taxon>Hexapoda</taxon>
        <taxon>Insecta</taxon>
        <taxon>Pterygota</taxon>
        <taxon>Neoptera</taxon>
        <taxon>Endopterygota</taxon>
        <taxon>Lepidoptera</taxon>
        <taxon>Glossata</taxon>
        <taxon>Ditrysia</taxon>
        <taxon>Tineoidea</taxon>
        <taxon>Psychidae</taxon>
        <taxon>Oiketicinae</taxon>
        <taxon>Eumeta</taxon>
    </lineage>
</organism>
<dbReference type="EMBL" id="BGZK01000351">
    <property type="protein sequence ID" value="GBP38572.1"/>
    <property type="molecule type" value="Genomic_DNA"/>
</dbReference>
<dbReference type="AlphaFoldDB" id="A0A4C1VJK5"/>
<protein>
    <submittedName>
        <fullName evidence="2">Uncharacterized protein</fullName>
    </submittedName>
</protein>
<dbReference type="Proteomes" id="UP000299102">
    <property type="component" value="Unassembled WGS sequence"/>
</dbReference>
<name>A0A4C1VJK5_EUMVA</name>
<comment type="caution">
    <text evidence="2">The sequence shown here is derived from an EMBL/GenBank/DDBJ whole genome shotgun (WGS) entry which is preliminary data.</text>
</comment>
<feature type="region of interest" description="Disordered" evidence="1">
    <location>
        <begin position="94"/>
        <end position="122"/>
    </location>
</feature>
<keyword evidence="3" id="KW-1185">Reference proteome</keyword>
<feature type="region of interest" description="Disordered" evidence="1">
    <location>
        <begin position="44"/>
        <end position="75"/>
    </location>
</feature>
<reference evidence="2 3" key="1">
    <citation type="journal article" date="2019" name="Commun. Biol.">
        <title>The bagworm genome reveals a unique fibroin gene that provides high tensile strength.</title>
        <authorList>
            <person name="Kono N."/>
            <person name="Nakamura H."/>
            <person name="Ohtoshi R."/>
            <person name="Tomita M."/>
            <person name="Numata K."/>
            <person name="Arakawa K."/>
        </authorList>
    </citation>
    <scope>NUCLEOTIDE SEQUENCE [LARGE SCALE GENOMIC DNA]</scope>
</reference>
<feature type="compositionally biased region" description="Basic and acidic residues" evidence="1">
    <location>
        <begin position="60"/>
        <end position="75"/>
    </location>
</feature>
<proteinExistence type="predicted"/>